<dbReference type="EMBL" id="JAODUO010000608">
    <property type="protein sequence ID" value="KAK2177283.1"/>
    <property type="molecule type" value="Genomic_DNA"/>
</dbReference>
<comment type="caution">
    <text evidence="1">The sequence shown here is derived from an EMBL/GenBank/DDBJ whole genome shotgun (WGS) entry which is preliminary data.</text>
</comment>
<organism evidence="1 2">
    <name type="scientific">Ridgeia piscesae</name>
    <name type="common">Tubeworm</name>
    <dbReference type="NCBI Taxonomy" id="27915"/>
    <lineage>
        <taxon>Eukaryota</taxon>
        <taxon>Metazoa</taxon>
        <taxon>Spiralia</taxon>
        <taxon>Lophotrochozoa</taxon>
        <taxon>Annelida</taxon>
        <taxon>Polychaeta</taxon>
        <taxon>Sedentaria</taxon>
        <taxon>Canalipalpata</taxon>
        <taxon>Sabellida</taxon>
        <taxon>Siboglinidae</taxon>
        <taxon>Ridgeia</taxon>
    </lineage>
</organism>
<dbReference type="AlphaFoldDB" id="A0AAD9KV22"/>
<accession>A0AAD9KV22</accession>
<sequence>MSEDVKKLTGRARFRDSESLRFLHTVCSRVPSQRVQALENVARVFDGWLEGYGSPQDTVLIDCAAGENNVMPTDYKCMIREQLPDLLRLSTNAPFVDVRERCNNILQDLQAVPFIKDL</sequence>
<evidence type="ECO:0000313" key="1">
    <source>
        <dbReference type="EMBL" id="KAK2177283.1"/>
    </source>
</evidence>
<dbReference type="Proteomes" id="UP001209878">
    <property type="component" value="Unassembled WGS sequence"/>
</dbReference>
<name>A0AAD9KV22_RIDPI</name>
<gene>
    <name evidence="1" type="ORF">NP493_608g01016</name>
</gene>
<reference evidence="1" key="1">
    <citation type="journal article" date="2023" name="Mol. Biol. Evol.">
        <title>Third-Generation Sequencing Reveals the Adaptive Role of the Epigenome in Three Deep-Sea Polychaetes.</title>
        <authorList>
            <person name="Perez M."/>
            <person name="Aroh O."/>
            <person name="Sun Y."/>
            <person name="Lan Y."/>
            <person name="Juniper S.K."/>
            <person name="Young C.R."/>
            <person name="Angers B."/>
            <person name="Qian P.Y."/>
        </authorList>
    </citation>
    <scope>NUCLEOTIDE SEQUENCE</scope>
    <source>
        <strain evidence="1">R07B-5</strain>
    </source>
</reference>
<keyword evidence="2" id="KW-1185">Reference proteome</keyword>
<proteinExistence type="predicted"/>
<protein>
    <submittedName>
        <fullName evidence="1">Uncharacterized protein</fullName>
    </submittedName>
</protein>
<evidence type="ECO:0000313" key="2">
    <source>
        <dbReference type="Proteomes" id="UP001209878"/>
    </source>
</evidence>